<evidence type="ECO:0000259" key="4">
    <source>
        <dbReference type="PROSITE" id="PS50893"/>
    </source>
</evidence>
<evidence type="ECO:0000313" key="6">
    <source>
        <dbReference type="Proteomes" id="UP000504756"/>
    </source>
</evidence>
<dbReference type="Gene3D" id="3.40.50.300">
    <property type="entry name" value="P-loop containing nucleotide triphosphate hydrolases"/>
    <property type="match status" value="1"/>
</dbReference>
<gene>
    <name evidence="5" type="ORF">ikelab_18510</name>
</gene>
<evidence type="ECO:0000256" key="1">
    <source>
        <dbReference type="ARBA" id="ARBA00005417"/>
    </source>
</evidence>
<keyword evidence="2" id="KW-0547">Nucleotide-binding</keyword>
<organism evidence="5 6">
    <name type="scientific">Lactococcus garvieae</name>
    <dbReference type="NCBI Taxonomy" id="1363"/>
    <lineage>
        <taxon>Bacteria</taxon>
        <taxon>Bacillati</taxon>
        <taxon>Bacillota</taxon>
        <taxon>Bacilli</taxon>
        <taxon>Lactobacillales</taxon>
        <taxon>Streptococcaceae</taxon>
        <taxon>Lactococcus</taxon>
    </lineage>
</organism>
<proteinExistence type="inferred from homology"/>
<accession>A0A6L2ZXL3</accession>
<dbReference type="Proteomes" id="UP000504756">
    <property type="component" value="Unassembled WGS sequence"/>
</dbReference>
<dbReference type="PROSITE" id="PS00211">
    <property type="entry name" value="ABC_TRANSPORTER_1"/>
    <property type="match status" value="1"/>
</dbReference>
<protein>
    <submittedName>
        <fullName evidence="5">ABC transporter ATP-binding protein</fullName>
    </submittedName>
</protein>
<comment type="caution">
    <text evidence="5">The sequence shown here is derived from an EMBL/GenBank/DDBJ whole genome shotgun (WGS) entry which is preliminary data.</text>
</comment>
<dbReference type="GO" id="GO:0005524">
    <property type="term" value="F:ATP binding"/>
    <property type="evidence" value="ECO:0007669"/>
    <property type="project" value="UniProtKB-KW"/>
</dbReference>
<dbReference type="PROSITE" id="PS50893">
    <property type="entry name" value="ABC_TRANSPORTER_2"/>
    <property type="match status" value="1"/>
</dbReference>
<dbReference type="EMBL" id="BLXU01000012">
    <property type="protein sequence ID" value="GFO52576.1"/>
    <property type="molecule type" value="Genomic_DNA"/>
</dbReference>
<dbReference type="InterPro" id="IPR027417">
    <property type="entry name" value="P-loop_NTPase"/>
</dbReference>
<name>A0A6L2ZXL3_9LACT</name>
<evidence type="ECO:0000256" key="3">
    <source>
        <dbReference type="ARBA" id="ARBA00022840"/>
    </source>
</evidence>
<dbReference type="SMART" id="SM00382">
    <property type="entry name" value="AAA"/>
    <property type="match status" value="1"/>
</dbReference>
<dbReference type="RefSeq" id="WP_176490626.1">
    <property type="nucleotide sequence ID" value="NZ_BLXU01000012.1"/>
</dbReference>
<dbReference type="GO" id="GO:0016887">
    <property type="term" value="F:ATP hydrolysis activity"/>
    <property type="evidence" value="ECO:0007669"/>
    <property type="project" value="InterPro"/>
</dbReference>
<dbReference type="InterPro" id="IPR003439">
    <property type="entry name" value="ABC_transporter-like_ATP-bd"/>
</dbReference>
<feature type="domain" description="ABC transporter" evidence="4">
    <location>
        <begin position="2"/>
        <end position="221"/>
    </location>
</feature>
<dbReference type="PANTHER" id="PTHR42798:SF7">
    <property type="entry name" value="ALPHA-D-RIBOSE 1-METHYLPHOSPHONATE 5-TRIPHOSPHATE SYNTHASE SUBUNIT PHNL"/>
    <property type="match status" value="1"/>
</dbReference>
<keyword evidence="3 5" id="KW-0067">ATP-binding</keyword>
<comment type="similarity">
    <text evidence="1">Belongs to the ABC transporter superfamily.</text>
</comment>
<evidence type="ECO:0000313" key="5">
    <source>
        <dbReference type="EMBL" id="GFO52576.1"/>
    </source>
</evidence>
<dbReference type="PANTHER" id="PTHR42798">
    <property type="entry name" value="LIPOPROTEIN-RELEASING SYSTEM ATP-BINDING PROTEIN LOLD"/>
    <property type="match status" value="1"/>
</dbReference>
<reference evidence="5 6" key="1">
    <citation type="submission" date="2020-06" db="EMBL/GenBank/DDBJ databases">
        <title>Draft genome sequence of Lactic acid bacteria from Okinawan-style tofu.</title>
        <authorList>
            <person name="Takara I."/>
            <person name="Ikematsu S."/>
        </authorList>
    </citation>
    <scope>NUCLEOTIDE SEQUENCE [LARGE SCALE GENOMIC DNA]</scope>
    <source>
        <strain evidence="6">lg38</strain>
    </source>
</reference>
<dbReference type="InterPro" id="IPR003593">
    <property type="entry name" value="AAA+_ATPase"/>
</dbReference>
<dbReference type="SUPFAM" id="SSF52540">
    <property type="entry name" value="P-loop containing nucleoside triphosphate hydrolases"/>
    <property type="match status" value="1"/>
</dbReference>
<dbReference type="AlphaFoldDB" id="A0A6L2ZXL3"/>
<dbReference type="Pfam" id="PF00005">
    <property type="entry name" value="ABC_tran"/>
    <property type="match status" value="1"/>
</dbReference>
<evidence type="ECO:0000256" key="2">
    <source>
        <dbReference type="ARBA" id="ARBA00022741"/>
    </source>
</evidence>
<dbReference type="InterPro" id="IPR017871">
    <property type="entry name" value="ABC_transporter-like_CS"/>
</dbReference>
<sequence length="221" mass="24834">MIELKNINKNILKNEKIERVLFENLNLSLSDSTPSIAIMGRSGSGKTTLLNIIAGLDLNYEGEYFFNHHLVYKTMDKMADLRLKNISIITQHYNLLEERNALENILLGFNKKSAQSKSKATDYLKLVGLEGYEHKKIKHMSGGECQRVAIARAMAKEPLLLIADEPTGALDEETERIVLNIFQDLKLKGTKIILATHSKEVAKSCQQAVVIKDKVLKAVKL</sequence>